<evidence type="ECO:0000313" key="2">
    <source>
        <dbReference type="Proteomes" id="UP001162162"/>
    </source>
</evidence>
<feature type="non-terminal residue" evidence="1">
    <location>
        <position position="1"/>
    </location>
</feature>
<accession>A0AAV8X5U9</accession>
<comment type="caution">
    <text evidence="1">The sequence shown here is derived from an EMBL/GenBank/DDBJ whole genome shotgun (WGS) entry which is preliminary data.</text>
</comment>
<evidence type="ECO:0008006" key="3">
    <source>
        <dbReference type="Google" id="ProtNLM"/>
    </source>
</evidence>
<sequence length="204" mass="24042">DYVLTNFDELDVRVHHIPKITDHSVISVNFCKNKAFLGTNIVKAFRNFSTLKMHDINLELINTDFLLNSTDVNILYDNIHMICETVINNISPIQTYSIREDSVPWYDFEVKNKSKQRDVAHQSFINNRNEVNWQIYRNYRNEVQLLEYLNDNDILIANQSGFRTKHSCETALQLTISKWKKAMDRGDYTIAVFLDLKRAFEMID</sequence>
<proteinExistence type="predicted"/>
<reference evidence="1" key="1">
    <citation type="journal article" date="2023" name="Insect Mol. Biol.">
        <title>Genome sequencing provides insights into the evolution of gene families encoding plant cell wall-degrading enzymes in longhorned beetles.</title>
        <authorList>
            <person name="Shin N.R."/>
            <person name="Okamura Y."/>
            <person name="Kirsch R."/>
            <person name="Pauchet Y."/>
        </authorList>
    </citation>
    <scope>NUCLEOTIDE SEQUENCE</scope>
    <source>
        <strain evidence="1">AMC_N1</strain>
    </source>
</reference>
<feature type="non-terminal residue" evidence="1">
    <location>
        <position position="204"/>
    </location>
</feature>
<dbReference type="Proteomes" id="UP001162162">
    <property type="component" value="Unassembled WGS sequence"/>
</dbReference>
<evidence type="ECO:0000313" key="1">
    <source>
        <dbReference type="EMBL" id="KAJ8933978.1"/>
    </source>
</evidence>
<organism evidence="1 2">
    <name type="scientific">Aromia moschata</name>
    <dbReference type="NCBI Taxonomy" id="1265417"/>
    <lineage>
        <taxon>Eukaryota</taxon>
        <taxon>Metazoa</taxon>
        <taxon>Ecdysozoa</taxon>
        <taxon>Arthropoda</taxon>
        <taxon>Hexapoda</taxon>
        <taxon>Insecta</taxon>
        <taxon>Pterygota</taxon>
        <taxon>Neoptera</taxon>
        <taxon>Endopterygota</taxon>
        <taxon>Coleoptera</taxon>
        <taxon>Polyphaga</taxon>
        <taxon>Cucujiformia</taxon>
        <taxon>Chrysomeloidea</taxon>
        <taxon>Cerambycidae</taxon>
        <taxon>Cerambycinae</taxon>
        <taxon>Callichromatini</taxon>
        <taxon>Aromia</taxon>
    </lineage>
</organism>
<dbReference type="EMBL" id="JAPWTK010001132">
    <property type="protein sequence ID" value="KAJ8933978.1"/>
    <property type="molecule type" value="Genomic_DNA"/>
</dbReference>
<name>A0AAV8X5U9_9CUCU</name>
<protein>
    <recommendedName>
        <fullName evidence="3">Reverse transcriptase domain-containing protein</fullName>
    </recommendedName>
</protein>
<keyword evidence="2" id="KW-1185">Reference proteome</keyword>
<dbReference type="AlphaFoldDB" id="A0AAV8X5U9"/>
<gene>
    <name evidence="1" type="ORF">NQ318_008403</name>
</gene>